<comment type="caution">
    <text evidence="8">The sequence shown here is derived from an EMBL/GenBank/DDBJ whole genome shotgun (WGS) entry which is preliminary data.</text>
</comment>
<keyword evidence="9" id="KW-1185">Reference proteome</keyword>
<evidence type="ECO:0000256" key="1">
    <source>
        <dbReference type="ARBA" id="ARBA00004173"/>
    </source>
</evidence>
<gene>
    <name evidence="8" type="ORF">BB560_000261</name>
</gene>
<dbReference type="AlphaFoldDB" id="A0A2T9ZL09"/>
<comment type="subcellular location">
    <subcellularLocation>
        <location evidence="1">Mitochondrion</location>
    </subcellularLocation>
</comment>
<dbReference type="EMBL" id="MBFS01000026">
    <property type="protein sequence ID" value="PVV05217.1"/>
    <property type="molecule type" value="Genomic_DNA"/>
</dbReference>
<dbReference type="Pfam" id="PF13741">
    <property type="entry name" value="MRP-S25"/>
    <property type="match status" value="1"/>
</dbReference>
<evidence type="ECO:0000256" key="7">
    <source>
        <dbReference type="ARBA" id="ARBA00035421"/>
    </source>
</evidence>
<evidence type="ECO:0000313" key="9">
    <source>
        <dbReference type="Proteomes" id="UP000245609"/>
    </source>
</evidence>
<dbReference type="InterPro" id="IPR016939">
    <property type="entry name" value="Ribosomal_mS23_fun"/>
</dbReference>
<keyword evidence="4" id="KW-0496">Mitochondrion</keyword>
<dbReference type="CDD" id="cd23701">
    <property type="entry name" value="At1g26750"/>
    <property type="match status" value="1"/>
</dbReference>
<evidence type="ECO:0000256" key="5">
    <source>
        <dbReference type="ARBA" id="ARBA00023274"/>
    </source>
</evidence>
<reference evidence="8 9" key="1">
    <citation type="journal article" date="2018" name="MBio">
        <title>Comparative Genomics Reveals the Core Gene Toolbox for the Fungus-Insect Symbiosis.</title>
        <authorList>
            <person name="Wang Y."/>
            <person name="Stata M."/>
            <person name="Wang W."/>
            <person name="Stajich J.E."/>
            <person name="White M.M."/>
            <person name="Moncalvo J.M."/>
        </authorList>
    </citation>
    <scope>NUCLEOTIDE SEQUENCE [LARGE SCALE GENOMIC DNA]</scope>
    <source>
        <strain evidence="8 9">SC-DP-2</strain>
    </source>
</reference>
<sequence>MSGAKATAREVYGTYTKLLKGGLRKEKPAWYTSMELYPPNPSIYCNPNYFKTSGTNEFEKNATEGDVARKGFFLPPRSAHKKHNMKTLRMDPPAIKYPEDKLRERFYKEYPDEASNPISFVESGNPKHKWDSTNNPAFGLTGESVIRYQWYLMNQGLSEEEAYKLATGEFEASKGEVELEKFLATQEAFAYNQYPFEKLYSKLTLRMEEKQLNISKKVIQTLNQIKLTQNAATEKSFSTQTYE</sequence>
<dbReference type="OrthoDB" id="5542239at2759"/>
<dbReference type="GO" id="GO:0005763">
    <property type="term" value="C:mitochondrial small ribosomal subunit"/>
    <property type="evidence" value="ECO:0007669"/>
    <property type="project" value="InterPro"/>
</dbReference>
<comment type="similarity">
    <text evidence="2">Belongs to the mitochondrion-specific ribosomal protein mS23 family.</text>
</comment>
<evidence type="ECO:0000256" key="6">
    <source>
        <dbReference type="ARBA" id="ARBA00035137"/>
    </source>
</evidence>
<accession>A0A2T9ZL09</accession>
<dbReference type="STRING" id="133381.A0A2T9ZL09"/>
<dbReference type="GO" id="GO:0003735">
    <property type="term" value="F:structural constituent of ribosome"/>
    <property type="evidence" value="ECO:0007669"/>
    <property type="project" value="InterPro"/>
</dbReference>
<proteinExistence type="inferred from homology"/>
<name>A0A2T9ZL09_9FUNG</name>
<evidence type="ECO:0000313" key="8">
    <source>
        <dbReference type="EMBL" id="PVV05217.1"/>
    </source>
</evidence>
<organism evidence="8 9">
    <name type="scientific">Smittium megazygosporum</name>
    <dbReference type="NCBI Taxonomy" id="133381"/>
    <lineage>
        <taxon>Eukaryota</taxon>
        <taxon>Fungi</taxon>
        <taxon>Fungi incertae sedis</taxon>
        <taxon>Zoopagomycota</taxon>
        <taxon>Kickxellomycotina</taxon>
        <taxon>Harpellomycetes</taxon>
        <taxon>Harpellales</taxon>
        <taxon>Legeriomycetaceae</taxon>
        <taxon>Smittium</taxon>
    </lineage>
</organism>
<evidence type="ECO:0000256" key="3">
    <source>
        <dbReference type="ARBA" id="ARBA00022980"/>
    </source>
</evidence>
<dbReference type="Proteomes" id="UP000245609">
    <property type="component" value="Unassembled WGS sequence"/>
</dbReference>
<evidence type="ECO:0000256" key="4">
    <source>
        <dbReference type="ARBA" id="ARBA00023128"/>
    </source>
</evidence>
<keyword evidence="5" id="KW-0687">Ribonucleoprotein</keyword>
<protein>
    <recommendedName>
        <fullName evidence="6">Small ribosomal subunit protein mS23</fullName>
    </recommendedName>
    <alternativeName>
        <fullName evidence="7">37S ribosomal protein S25, mitochondrial</fullName>
    </alternativeName>
</protein>
<keyword evidence="3" id="KW-0689">Ribosomal protein</keyword>
<dbReference type="PANTHER" id="PTHR37799:SF1">
    <property type="entry name" value="SMALL RIBOSOMAL SUBUNIT PROTEIN MS23"/>
    <property type="match status" value="1"/>
</dbReference>
<dbReference type="PANTHER" id="PTHR37799">
    <property type="entry name" value="37S RIBOSOMAL PROTEIN S25, MITOCHONDRIAL"/>
    <property type="match status" value="1"/>
</dbReference>
<evidence type="ECO:0000256" key="2">
    <source>
        <dbReference type="ARBA" id="ARBA00009864"/>
    </source>
</evidence>
<dbReference type="InterPro" id="IPR059242">
    <property type="entry name" value="mS23_dom"/>
</dbReference>